<organism evidence="7 8">
    <name type="scientific">Candidatus Methylomirabilis limnetica</name>
    <dbReference type="NCBI Taxonomy" id="2033718"/>
    <lineage>
        <taxon>Bacteria</taxon>
        <taxon>Candidatus Methylomirabilota</taxon>
        <taxon>Candidatus Methylomirabilia</taxon>
        <taxon>Candidatus Methylomirabilales</taxon>
        <taxon>Candidatus Methylomirabilaceae</taxon>
        <taxon>Candidatus Methylomirabilis</taxon>
    </lineage>
</organism>
<keyword evidence="4 6" id="KW-0648">Protein biosynthesis</keyword>
<reference evidence="8" key="2">
    <citation type="journal article" date="2018" name="Environ. Microbiol.">
        <title>Bloom of a denitrifying methanotroph, 'Candidatus Methylomirabilis limnetica', in a deep stratified lake.</title>
        <authorList>
            <person name="Graf J.S."/>
            <person name="Mayr M.J."/>
            <person name="Marchant H.K."/>
            <person name="Tienken D."/>
            <person name="Hach P.F."/>
            <person name="Brand A."/>
            <person name="Schubert C.J."/>
            <person name="Kuypers M.M."/>
            <person name="Milucka J."/>
        </authorList>
    </citation>
    <scope>NUCLEOTIDE SEQUENCE [LARGE SCALE GENOMIC DNA]</scope>
    <source>
        <strain evidence="8">Zug</strain>
    </source>
</reference>
<evidence type="ECO:0000313" key="8">
    <source>
        <dbReference type="Proteomes" id="UP000241436"/>
    </source>
</evidence>
<dbReference type="Proteomes" id="UP000241436">
    <property type="component" value="Unassembled WGS sequence"/>
</dbReference>
<evidence type="ECO:0000256" key="4">
    <source>
        <dbReference type="ARBA" id="ARBA00022917"/>
    </source>
</evidence>
<comment type="caution">
    <text evidence="7">The sequence shown here is derived from an EMBL/GenBank/DDBJ whole genome shotgun (WGS) entry which is preliminary data.</text>
</comment>
<dbReference type="GO" id="GO:0042586">
    <property type="term" value="F:peptide deformylase activity"/>
    <property type="evidence" value="ECO:0007669"/>
    <property type="project" value="UniProtKB-UniRule"/>
</dbReference>
<evidence type="ECO:0000256" key="5">
    <source>
        <dbReference type="ARBA" id="ARBA00023004"/>
    </source>
</evidence>
<comment type="similarity">
    <text evidence="1 6">Belongs to the polypeptide deformylase family.</text>
</comment>
<evidence type="ECO:0000256" key="2">
    <source>
        <dbReference type="ARBA" id="ARBA00022723"/>
    </source>
</evidence>
<dbReference type="CDD" id="cd00487">
    <property type="entry name" value="Pep_deformylase"/>
    <property type="match status" value="1"/>
</dbReference>
<dbReference type="PRINTS" id="PR01576">
    <property type="entry name" value="PDEFORMYLASE"/>
</dbReference>
<dbReference type="OrthoDB" id="9784988at2"/>
<feature type="active site" evidence="6">
    <location>
        <position position="145"/>
    </location>
</feature>
<dbReference type="EC" id="3.5.1.88" evidence="6"/>
<evidence type="ECO:0000256" key="3">
    <source>
        <dbReference type="ARBA" id="ARBA00022801"/>
    </source>
</evidence>
<name>A0A2T4TVD9_9BACT</name>
<dbReference type="NCBIfam" id="NF001159">
    <property type="entry name" value="PRK00150.1-3"/>
    <property type="match status" value="1"/>
</dbReference>
<protein>
    <recommendedName>
        <fullName evidence="6">Peptide deformylase</fullName>
        <shortName evidence="6">PDF</shortName>
        <ecNumber evidence="6">3.5.1.88</ecNumber>
    </recommendedName>
    <alternativeName>
        <fullName evidence="6">Polypeptide deformylase</fullName>
    </alternativeName>
</protein>
<dbReference type="SUPFAM" id="SSF56420">
    <property type="entry name" value="Peptide deformylase"/>
    <property type="match status" value="1"/>
</dbReference>
<dbReference type="PANTHER" id="PTHR10458">
    <property type="entry name" value="PEPTIDE DEFORMYLASE"/>
    <property type="match status" value="1"/>
</dbReference>
<dbReference type="InterPro" id="IPR023635">
    <property type="entry name" value="Peptide_deformylase"/>
</dbReference>
<dbReference type="Pfam" id="PF01327">
    <property type="entry name" value="Pep_deformylase"/>
    <property type="match status" value="1"/>
</dbReference>
<dbReference type="EMBL" id="NVQC01000030">
    <property type="protein sequence ID" value="PTL35069.1"/>
    <property type="molecule type" value="Genomic_DNA"/>
</dbReference>
<feature type="binding site" evidence="6">
    <location>
        <position position="148"/>
    </location>
    <ligand>
        <name>Fe cation</name>
        <dbReference type="ChEBI" id="CHEBI:24875"/>
    </ligand>
</feature>
<accession>A0A2T4TVD9</accession>
<gene>
    <name evidence="6 7" type="primary">def</name>
    <name evidence="7" type="ORF">CLG94_11330</name>
</gene>
<evidence type="ECO:0000256" key="1">
    <source>
        <dbReference type="ARBA" id="ARBA00010759"/>
    </source>
</evidence>
<dbReference type="HAMAP" id="MF_00163">
    <property type="entry name" value="Pep_deformylase"/>
    <property type="match status" value="1"/>
</dbReference>
<dbReference type="FunFam" id="3.90.45.10:FF:000003">
    <property type="entry name" value="Peptide deformylase"/>
    <property type="match status" value="1"/>
</dbReference>
<dbReference type="PIRSF" id="PIRSF004749">
    <property type="entry name" value="Pep_def"/>
    <property type="match status" value="1"/>
</dbReference>
<feature type="binding site" evidence="6">
    <location>
        <position position="102"/>
    </location>
    <ligand>
        <name>Fe cation</name>
        <dbReference type="ChEBI" id="CHEBI:24875"/>
    </ligand>
</feature>
<keyword evidence="5 6" id="KW-0408">Iron</keyword>
<evidence type="ECO:0000256" key="6">
    <source>
        <dbReference type="HAMAP-Rule" id="MF_00163"/>
    </source>
</evidence>
<dbReference type="GO" id="GO:0006412">
    <property type="term" value="P:translation"/>
    <property type="evidence" value="ECO:0007669"/>
    <property type="project" value="UniProtKB-UniRule"/>
</dbReference>
<dbReference type="GO" id="GO:0046872">
    <property type="term" value="F:metal ion binding"/>
    <property type="evidence" value="ECO:0007669"/>
    <property type="project" value="UniProtKB-KW"/>
</dbReference>
<dbReference type="Gene3D" id="3.90.45.10">
    <property type="entry name" value="Peptide deformylase"/>
    <property type="match status" value="1"/>
</dbReference>
<dbReference type="InterPro" id="IPR036821">
    <property type="entry name" value="Peptide_deformylase_sf"/>
</dbReference>
<proteinExistence type="inferred from homology"/>
<evidence type="ECO:0000313" key="7">
    <source>
        <dbReference type="EMBL" id="PTL35069.1"/>
    </source>
</evidence>
<feature type="binding site" evidence="6">
    <location>
        <position position="144"/>
    </location>
    <ligand>
        <name>Fe cation</name>
        <dbReference type="ChEBI" id="CHEBI:24875"/>
    </ligand>
</feature>
<keyword evidence="3 6" id="KW-0378">Hydrolase</keyword>
<comment type="cofactor">
    <cofactor evidence="6">
        <name>Fe(2+)</name>
        <dbReference type="ChEBI" id="CHEBI:29033"/>
    </cofactor>
    <text evidence="6">Binds 1 Fe(2+) ion.</text>
</comment>
<dbReference type="PANTHER" id="PTHR10458:SF20">
    <property type="entry name" value="PEPTIDE DEFORMYLASE 1"/>
    <property type="match status" value="1"/>
</dbReference>
<comment type="function">
    <text evidence="6">Removes the formyl group from the N-terminal Met of newly synthesized proteins. Requires at least a dipeptide for an efficient rate of reaction. N-terminal L-methionine is a prerequisite for activity but the enzyme has broad specificity at other positions.</text>
</comment>
<keyword evidence="8" id="KW-1185">Reference proteome</keyword>
<dbReference type="RefSeq" id="WP_107563640.1">
    <property type="nucleotide sequence ID" value="NZ_NVQC01000030.1"/>
</dbReference>
<reference evidence="7 8" key="1">
    <citation type="submission" date="2017-09" db="EMBL/GenBank/DDBJ databases">
        <title>Bloom of a denitrifying methanotroph, Candidatus Methylomirabilis limnetica, in a deep stratified lake.</title>
        <authorList>
            <person name="Graf J.S."/>
            <person name="Marchant H.K."/>
            <person name="Tienken D."/>
            <person name="Hach P.F."/>
            <person name="Brand A."/>
            <person name="Schubert C.J."/>
            <person name="Kuypers M.M."/>
            <person name="Milucka J."/>
        </authorList>
    </citation>
    <scope>NUCLEOTIDE SEQUENCE [LARGE SCALE GENOMIC DNA]</scope>
    <source>
        <strain evidence="7 8">Zug</strain>
    </source>
</reference>
<sequence length="176" mass="20149">MPILKVARLGHPVLRQVAPPVRPETIREAEIQRLIDDMIETMREYEGVGVAAPQVHVSQQIAVIESKGNSRYPDAPDIPLTVLINLEVTPLAPALDDDWEGCLSLIDFRGQTPRYRQVRAKALDREGRPFEFIATGFHARVLQHERDHLLGKLFIDRMPSLETLSYLPEFSRYWSR</sequence>
<dbReference type="NCBIfam" id="TIGR00079">
    <property type="entry name" value="pept_deformyl"/>
    <property type="match status" value="1"/>
</dbReference>
<keyword evidence="2 6" id="KW-0479">Metal-binding</keyword>
<dbReference type="AlphaFoldDB" id="A0A2T4TVD9"/>
<comment type="catalytic activity">
    <reaction evidence="6">
        <text>N-terminal N-formyl-L-methionyl-[peptide] + H2O = N-terminal L-methionyl-[peptide] + formate</text>
        <dbReference type="Rhea" id="RHEA:24420"/>
        <dbReference type="Rhea" id="RHEA-COMP:10639"/>
        <dbReference type="Rhea" id="RHEA-COMP:10640"/>
        <dbReference type="ChEBI" id="CHEBI:15377"/>
        <dbReference type="ChEBI" id="CHEBI:15740"/>
        <dbReference type="ChEBI" id="CHEBI:49298"/>
        <dbReference type="ChEBI" id="CHEBI:64731"/>
        <dbReference type="EC" id="3.5.1.88"/>
    </reaction>
</comment>